<organism evidence="2 3">
    <name type="scientific">Emergomyces africanus</name>
    <dbReference type="NCBI Taxonomy" id="1955775"/>
    <lineage>
        <taxon>Eukaryota</taxon>
        <taxon>Fungi</taxon>
        <taxon>Dikarya</taxon>
        <taxon>Ascomycota</taxon>
        <taxon>Pezizomycotina</taxon>
        <taxon>Eurotiomycetes</taxon>
        <taxon>Eurotiomycetidae</taxon>
        <taxon>Onygenales</taxon>
        <taxon>Ajellomycetaceae</taxon>
        <taxon>Emergomyces</taxon>
    </lineage>
</organism>
<reference evidence="2 3" key="1">
    <citation type="submission" date="2015-07" db="EMBL/GenBank/DDBJ databases">
        <title>Emmonsia species relationships and genome sequence.</title>
        <authorList>
            <person name="Cuomo C.A."/>
            <person name="Schwartz I.S."/>
            <person name="Kenyon C."/>
            <person name="de Hoog G.S."/>
            <person name="Govender N.P."/>
            <person name="Botha A."/>
            <person name="Moreno L."/>
            <person name="de Vries M."/>
            <person name="Munoz J.F."/>
            <person name="Stielow J.B."/>
        </authorList>
    </citation>
    <scope>NUCLEOTIDE SEQUENCE [LARGE SCALE GENOMIC DNA]</scope>
    <source>
        <strain evidence="2 3">CBS 136260</strain>
    </source>
</reference>
<comment type="caution">
    <text evidence="2">The sequence shown here is derived from an EMBL/GenBank/DDBJ whole genome shotgun (WGS) entry which is preliminary data.</text>
</comment>
<sequence>MLPPSDTMNLQNLKLAEFVASLHSQNRLVPPPQPPTYAAATAPATVEDSFTDVIDDDDEDGAPMTPVIIKIDTSIDIDGQGNTIIIPTSIAALASEEPATGGNSPIQQLPQNRQVKSAQLTSTIIAALKGSGILDDEETGRQRPLEINVRSGMRIRGDRNVMCAGVLKRVELSHAGSAGCFSEEKESSPPRWVRKRRASSQPIDIPSAKKSQSQP</sequence>
<evidence type="ECO:0000313" key="2">
    <source>
        <dbReference type="EMBL" id="OAX78539.1"/>
    </source>
</evidence>
<evidence type="ECO:0000256" key="1">
    <source>
        <dbReference type="SAM" id="MobiDB-lite"/>
    </source>
</evidence>
<dbReference type="OrthoDB" id="5409271at2759"/>
<dbReference type="Proteomes" id="UP000091918">
    <property type="component" value="Unassembled WGS sequence"/>
</dbReference>
<dbReference type="AlphaFoldDB" id="A0A1B7NP18"/>
<keyword evidence="3" id="KW-1185">Reference proteome</keyword>
<dbReference type="EMBL" id="LGUA01001456">
    <property type="protein sequence ID" value="OAX78539.1"/>
    <property type="molecule type" value="Genomic_DNA"/>
</dbReference>
<feature type="region of interest" description="Disordered" evidence="1">
    <location>
        <begin position="177"/>
        <end position="215"/>
    </location>
</feature>
<protein>
    <submittedName>
        <fullName evidence="2">Uncharacterized protein</fullName>
    </submittedName>
</protein>
<name>A0A1B7NP18_9EURO</name>
<gene>
    <name evidence="2" type="ORF">ACJ72_07153</name>
</gene>
<accession>A0A1B7NP18</accession>
<evidence type="ECO:0000313" key="3">
    <source>
        <dbReference type="Proteomes" id="UP000091918"/>
    </source>
</evidence>
<proteinExistence type="predicted"/>